<evidence type="ECO:0000256" key="1">
    <source>
        <dbReference type="ARBA" id="ARBA00004141"/>
    </source>
</evidence>
<feature type="transmembrane region" description="Helical" evidence="5">
    <location>
        <begin position="47"/>
        <end position="66"/>
    </location>
</feature>
<dbReference type="PANTHER" id="PTHR31310:SF11">
    <property type="entry name" value="INOSITOL PHOSPHORYLCERAMIDE SYNTHASE CATALYTIC SUBUNIT AUR1"/>
    <property type="match status" value="1"/>
</dbReference>
<feature type="transmembrane region" description="Helical" evidence="5">
    <location>
        <begin position="152"/>
        <end position="173"/>
    </location>
</feature>
<evidence type="ECO:0000313" key="8">
    <source>
        <dbReference type="Proteomes" id="UP000183365"/>
    </source>
</evidence>
<dbReference type="InterPro" id="IPR000326">
    <property type="entry name" value="PAP2/HPO"/>
</dbReference>
<reference evidence="8" key="1">
    <citation type="submission" date="2016-11" db="EMBL/GenBank/DDBJ databases">
        <authorList>
            <person name="Guldener U."/>
        </authorList>
    </citation>
    <scope>NUCLEOTIDE SEQUENCE [LARGE SCALE GENOMIC DNA]</scope>
</reference>
<keyword evidence="2 5" id="KW-0812">Transmembrane</keyword>
<dbReference type="GO" id="GO:0070916">
    <property type="term" value="C:inositol phosphoceramide synthase complex"/>
    <property type="evidence" value="ECO:0007669"/>
    <property type="project" value="EnsemblFungi"/>
</dbReference>
<dbReference type="PANTHER" id="PTHR31310">
    <property type="match status" value="1"/>
</dbReference>
<dbReference type="Proteomes" id="UP000183365">
    <property type="component" value="Unassembled WGS sequence"/>
</dbReference>
<feature type="domain" description="Phosphatidic acid phosphatase type 2/haloperoxidase" evidence="6">
    <location>
        <begin position="179"/>
        <end position="316"/>
    </location>
</feature>
<proteinExistence type="predicted"/>
<feature type="transmembrane region" description="Helical" evidence="5">
    <location>
        <begin position="116"/>
        <end position="132"/>
    </location>
</feature>
<dbReference type="InterPro" id="IPR036938">
    <property type="entry name" value="PAP2/HPO_sf"/>
</dbReference>
<dbReference type="SMART" id="SM00014">
    <property type="entry name" value="acidPPc"/>
    <property type="match status" value="1"/>
</dbReference>
<dbReference type="EMBL" id="FQNF01000086">
    <property type="protein sequence ID" value="SGZ41211.1"/>
    <property type="molecule type" value="Genomic_DNA"/>
</dbReference>
<accession>A0A1L0B7Z3</accession>
<protein>
    <submittedName>
        <fullName evidence="7">Related to Inositol phosphorylceramide synthase catalytic subunit AUR1</fullName>
    </submittedName>
</protein>
<dbReference type="GO" id="GO:0045140">
    <property type="term" value="F:inositol phosphoceramide synthase activity"/>
    <property type="evidence" value="ECO:0007669"/>
    <property type="project" value="EnsemblFungi"/>
</dbReference>
<evidence type="ECO:0000259" key="6">
    <source>
        <dbReference type="SMART" id="SM00014"/>
    </source>
</evidence>
<feature type="transmembrane region" description="Helical" evidence="5">
    <location>
        <begin position="182"/>
        <end position="200"/>
    </location>
</feature>
<dbReference type="VEuPathDB" id="FungiDB:HGUI_03411"/>
<dbReference type="OrthoDB" id="5784at2759"/>
<evidence type="ECO:0000256" key="4">
    <source>
        <dbReference type="ARBA" id="ARBA00023136"/>
    </source>
</evidence>
<dbReference type="GO" id="GO:0016020">
    <property type="term" value="C:membrane"/>
    <property type="evidence" value="ECO:0007669"/>
    <property type="project" value="UniProtKB-SubCell"/>
</dbReference>
<keyword evidence="8" id="KW-1185">Reference proteome</keyword>
<keyword evidence="4 5" id="KW-0472">Membrane</keyword>
<dbReference type="AlphaFoldDB" id="A0A1L0B7Z3"/>
<dbReference type="Pfam" id="PF14378">
    <property type="entry name" value="PAP2_3"/>
    <property type="match status" value="1"/>
</dbReference>
<organism evidence="7 8">
    <name type="scientific">Hanseniaspora guilliermondii</name>
    <dbReference type="NCBI Taxonomy" id="56406"/>
    <lineage>
        <taxon>Eukaryota</taxon>
        <taxon>Fungi</taxon>
        <taxon>Dikarya</taxon>
        <taxon>Ascomycota</taxon>
        <taxon>Saccharomycotina</taxon>
        <taxon>Saccharomycetes</taxon>
        <taxon>Saccharomycodales</taxon>
        <taxon>Saccharomycodaceae</taxon>
        <taxon>Hanseniaspora</taxon>
    </lineage>
</organism>
<dbReference type="GO" id="GO:0030148">
    <property type="term" value="P:sphingolipid biosynthetic process"/>
    <property type="evidence" value="ECO:0007669"/>
    <property type="project" value="EnsemblFungi"/>
</dbReference>
<evidence type="ECO:0000313" key="7">
    <source>
        <dbReference type="EMBL" id="SGZ41211.1"/>
    </source>
</evidence>
<dbReference type="InterPro" id="IPR052185">
    <property type="entry name" value="IPC_Synthase-Related"/>
</dbReference>
<evidence type="ECO:0000256" key="2">
    <source>
        <dbReference type="ARBA" id="ARBA00022692"/>
    </source>
</evidence>
<name>A0A1L0B7Z3_9ASCO</name>
<dbReference type="InterPro" id="IPR026841">
    <property type="entry name" value="Aur1/Ipt1"/>
</dbReference>
<evidence type="ECO:0000256" key="5">
    <source>
        <dbReference type="SAM" id="Phobius"/>
    </source>
</evidence>
<feature type="transmembrane region" description="Helical" evidence="5">
    <location>
        <begin position="72"/>
        <end position="104"/>
    </location>
</feature>
<sequence length="404" mass="46314">MSFINKVRHAFTKNRPANAKVGTLETSLDIKLSLYYIKNHRYEVKEIVNWSILALVWLYVLIRNPAGFFSKVIVVSLFALGCMIPLTGQFVFNAMPIFTWLALYFTSSTFKTETRMPISVNVLPAIETILYGDNLSAILSNSINKPLDILAWIPYGLFHFGAPFVVAIILFLFSSPKILRSYAFAFGYMNLFGVIIQNLYPAAPPWYVDLYADAIPDYSMKGSPGGLGRIDQMLGIDLYTSGFSNSAVIFGAFPSLHSGCATMEALFFSYAFPQIRPLFVMYVFWLWWSTMYLTHHYFIDLVAGSMLSFAVFEYTKYNFNMPKIIADGKFHSRWTYENVEYMSYNDCDPFVENKLDLESSAIALDTYDRKEEEGDDSNELQFDLDDLELTNKQEEENRTRFNMS</sequence>
<dbReference type="CDD" id="cd03386">
    <property type="entry name" value="PAP2_Aur1_like"/>
    <property type="match status" value="1"/>
</dbReference>
<dbReference type="SUPFAM" id="SSF48317">
    <property type="entry name" value="Acid phosphatase/Vanadium-dependent haloperoxidase"/>
    <property type="match status" value="1"/>
</dbReference>
<comment type="subcellular location">
    <subcellularLocation>
        <location evidence="1">Membrane</location>
        <topology evidence="1">Multi-pass membrane protein</topology>
    </subcellularLocation>
</comment>
<gene>
    <name evidence="7" type="ORF">HGUI_03411</name>
</gene>
<dbReference type="Gene3D" id="1.20.144.10">
    <property type="entry name" value="Phosphatidic acid phosphatase type 2/haloperoxidase"/>
    <property type="match status" value="1"/>
</dbReference>
<dbReference type="GO" id="GO:0006676">
    <property type="term" value="P:mannosyl diphosphorylinositol ceramide metabolic process"/>
    <property type="evidence" value="ECO:0007669"/>
    <property type="project" value="TreeGrafter"/>
</dbReference>
<evidence type="ECO:0000256" key="3">
    <source>
        <dbReference type="ARBA" id="ARBA00022989"/>
    </source>
</evidence>
<keyword evidence="3 5" id="KW-1133">Transmembrane helix</keyword>
<feature type="transmembrane region" description="Helical" evidence="5">
    <location>
        <begin position="265"/>
        <end position="288"/>
    </location>
</feature>